<gene>
    <name evidence="7" type="ORF">A7C99_1301</name>
</gene>
<comment type="caution">
    <text evidence="6">Lacks conserved residue(s) required for the propagation of feature annotation.</text>
</comment>
<dbReference type="InterPro" id="IPR007915">
    <property type="entry name" value="TMEM258/Ost5"/>
</dbReference>
<evidence type="ECO:0000256" key="4">
    <source>
        <dbReference type="ARBA" id="ARBA00022989"/>
    </source>
</evidence>
<sequence>MSSVAELQVRAPSRAANLPQAVKDSEINIKSQHLQRSTIDPASGFVFTGIFALNRSALNIALLGVPASLAFGFGSVFMICAVGVYV</sequence>
<dbReference type="Proteomes" id="UP000243015">
    <property type="component" value="Unassembled WGS sequence"/>
</dbReference>
<comment type="similarity">
    <text evidence="2 6">Belongs to the OST5 family.</text>
</comment>
<keyword evidence="3 6" id="KW-0812">Transmembrane</keyword>
<protein>
    <recommendedName>
        <fullName evidence="6">Dolichyl-diphosphooligosaccharide-protein glycosyltransferase subunit OST5</fullName>
    </recommendedName>
</protein>
<comment type="caution">
    <text evidence="7">The sequence shown here is derived from an EMBL/GenBank/DDBJ whole genome shotgun (WGS) entry which is preliminary data.</text>
</comment>
<comment type="subcellular location">
    <subcellularLocation>
        <location evidence="1 6">Membrane</location>
        <topology evidence="1 6">Multi-pass membrane protein</topology>
    </subcellularLocation>
</comment>
<dbReference type="VEuPathDB" id="FungiDB:TERG_12560"/>
<dbReference type="GO" id="GO:0006487">
    <property type="term" value="P:protein N-linked glycosylation"/>
    <property type="evidence" value="ECO:0007669"/>
    <property type="project" value="UniProtKB-UniRule"/>
</dbReference>
<evidence type="ECO:0000256" key="1">
    <source>
        <dbReference type="ARBA" id="ARBA00004141"/>
    </source>
</evidence>
<evidence type="ECO:0000313" key="7">
    <source>
        <dbReference type="EMBL" id="OAL67437.1"/>
    </source>
</evidence>
<evidence type="ECO:0000256" key="5">
    <source>
        <dbReference type="ARBA" id="ARBA00023136"/>
    </source>
</evidence>
<dbReference type="EMBL" id="LHPM01000010">
    <property type="protein sequence ID" value="OAL67437.1"/>
    <property type="molecule type" value="Genomic_DNA"/>
</dbReference>
<comment type="subunit">
    <text evidence="6">Component of the oligosaccharyltransferase (OST) complex.</text>
</comment>
<dbReference type="GO" id="GO:0008250">
    <property type="term" value="C:oligosaccharyltransferase complex"/>
    <property type="evidence" value="ECO:0007669"/>
    <property type="project" value="UniProtKB-UniRule"/>
</dbReference>
<keyword evidence="5 6" id="KW-0472">Membrane</keyword>
<name>A0A178F7J9_TRIRU</name>
<evidence type="ECO:0000256" key="6">
    <source>
        <dbReference type="RuleBase" id="RU367008"/>
    </source>
</evidence>
<evidence type="ECO:0000256" key="2">
    <source>
        <dbReference type="ARBA" id="ARBA00009825"/>
    </source>
</evidence>
<keyword evidence="4 6" id="KW-1133">Transmembrane helix</keyword>
<reference evidence="7 8" key="1">
    <citation type="submission" date="2016-05" db="EMBL/GenBank/DDBJ databases">
        <title>Genome sequencing of Trichophyton rubrum CMCC(F)T1i isolated from hair.</title>
        <authorList>
            <person name="Zhan P."/>
            <person name="Tao Y."/>
            <person name="Liu W."/>
        </authorList>
    </citation>
    <scope>NUCLEOTIDE SEQUENCE [LARGE SCALE GENOMIC DNA]</scope>
    <source>
        <strain evidence="8">CMCC(F)T1i</strain>
    </source>
</reference>
<dbReference type="Pfam" id="PF05251">
    <property type="entry name" value="Ost5"/>
    <property type="match status" value="1"/>
</dbReference>
<comment type="function">
    <text evidence="6">Subunit of the oligosaccharyl transferase (OST) complex that catalyzes the initial transfer of a defined glycan (Glc(3)Man(9)GlcNAc(2) in eukaryotes) from the lipid carrier dolichol-pyrophosphate to an asparagine residue within an Asn-X-Ser/Thr consensus motif in nascent polypeptide chains, the first step in protein N-glycosylation. N-glycosylation occurs cotranslationally and the complex associates with the Sec61 complex at the channel-forming translocon complex that mediates protein translocation across the endoplasmic reticulum (ER). All subunits are required for a maximal enzyme activity.</text>
</comment>
<evidence type="ECO:0000256" key="3">
    <source>
        <dbReference type="ARBA" id="ARBA00022692"/>
    </source>
</evidence>
<evidence type="ECO:0000313" key="8">
    <source>
        <dbReference type="Proteomes" id="UP000243015"/>
    </source>
</evidence>
<accession>A0A178F7J9</accession>
<proteinExistence type="inferred from homology"/>
<feature type="transmembrane region" description="Helical" evidence="6">
    <location>
        <begin position="60"/>
        <end position="85"/>
    </location>
</feature>
<organism evidence="7 8">
    <name type="scientific">Trichophyton rubrum</name>
    <name type="common">Athlete's foot fungus</name>
    <name type="synonym">Epidermophyton rubrum</name>
    <dbReference type="NCBI Taxonomy" id="5551"/>
    <lineage>
        <taxon>Eukaryota</taxon>
        <taxon>Fungi</taxon>
        <taxon>Dikarya</taxon>
        <taxon>Ascomycota</taxon>
        <taxon>Pezizomycotina</taxon>
        <taxon>Eurotiomycetes</taxon>
        <taxon>Eurotiomycetidae</taxon>
        <taxon>Onygenales</taxon>
        <taxon>Arthrodermataceae</taxon>
        <taxon>Trichophyton</taxon>
    </lineage>
</organism>
<dbReference type="AlphaFoldDB" id="A0A178F7J9"/>